<reference evidence="2 3" key="1">
    <citation type="submission" date="2021-03" db="EMBL/GenBank/DDBJ databases">
        <authorList>
            <person name="King G.J."/>
            <person name="Bancroft I."/>
            <person name="Baten A."/>
            <person name="Bloomfield J."/>
            <person name="Borpatragohain P."/>
            <person name="He Z."/>
            <person name="Irish N."/>
            <person name="Irwin J."/>
            <person name="Liu K."/>
            <person name="Mauleon R.P."/>
            <person name="Moore J."/>
            <person name="Morris R."/>
            <person name="Ostergaard L."/>
            <person name="Wang B."/>
            <person name="Wells R."/>
        </authorList>
    </citation>
    <scope>NUCLEOTIDE SEQUENCE [LARGE SCALE GENOMIC DNA]</scope>
    <source>
        <strain evidence="2">R-o-18</strain>
        <tissue evidence="2">Leaf</tissue>
    </source>
</reference>
<accession>A0ABQ7P0B2</accession>
<sequence length="1330" mass="152215">MNRVKRSKKRDERNVNDPFKRLPNDINVVILMKLPPRSIARLRFASKHLSSIILDKEFTKLYMTPSSTQPRHLISVHRGGSNIQMQGFHSLSQDHPSFSNHDKVSYKLDPNLPYEFTPPVRGLICGRDGTKMIVGNPSTGQFVSLPKVKTRRQEILSVFGYDPVNDVYKVSCMTVVTKRSNMSRGGGDVVPWEDIMSEEHQVITVGAKQKWRMVECKHPHRHYSGHQGICRDGVMYYLASYKQKRSLMSFNLSSEDFNVTKLPEDQMLQQYGSLTNHTGKITISSHAYNSNLDLWVLEDANKEVWTKVAAVIPPVSDLLGWLHTILFRFWGILRTGEMIFAPLLSRNPFFFICYDPKDKKVREIAINGIGDDSDTIQIYLVLATGEMIFTPIAPHNPFFVICYDPKDNKVRDIVINGIGDDSDTIQVFFDHVESCMVLWKNHRTMKRARRKKTIEINQQCLTKKEDENDPFWIIPLDLIVEILLKVPTKSIASLVFVSKKWLSLIRSKDFINLYLARSSPRILLAVFGTNVEEQFLQTCSQVDPSSDRHRLNITPHKDHVAAFSPPIRGLFCRLMDLKVIISNPSTGQFLTLPRVKTTRRGIISFFGYDPVNDVYKVLCMTILQGRQRRGSKVVSEEHQVYTLGAQRKWRMIECKHPHLPHPCAITKGICINGIIFNAIKLPEDIPCVVNYTGKVAITSWPTRNGEVHLWILEDANKQEWSKVSIVVPSWIDLIDIHHGYRFRGTLSTGELIFSPWTLPINPLYFISYNLKENIAKKVVVEELEEPDASREVYFDHVESPMFCQIMLHEDVRLVKEFCNYSGMIALTKAELKRVMKRVKRSEKPDERNVNDPFKKLPNDMNVVILMKLPPGSIARLHFASKHLSSIILDKKFTELYMTRSSTQPRHLVSVHGGREYVKMQRFHSISQEYPLSSNHDKVSCKLDLYGPHLTYEFTPPVRGLICGRNGTKVKVGNPSTGQFVFLPRVKTIKKNILSVFGYDPVNDVYKVLCMTVVSKRSNISRGVAPCDAMSEEHQVITVGAKQKWRMIECKYPHRHYSGSQGICRDGVMYYLASYKEKSSLMSFDLSSEHFNVTKLPEDDTLQQCGELVNHAGKITIATLQCFGPVDLWVLEYVNKEIWSKAVVVMPPLADRFGMSYKFAFRGILGNGEMILTPITTPNPFFFLCYNPEGGEFRKIVIDDIVHYSDDTIQVFFDHAESYMGFIFVLVKDRTMKKAWRKETTGTNQQCLTMKEDEKDPFSIIPLNLIVEILMKIPTKSCSQPSLGFKKMAIHNPPQRFYQPVHVSILDSDASSLHNLPHARERAVLTNLLPG</sequence>
<evidence type="ECO:0000313" key="2">
    <source>
        <dbReference type="EMBL" id="KAG5416513.1"/>
    </source>
</evidence>
<keyword evidence="3" id="KW-1185">Reference proteome</keyword>
<name>A0ABQ7P0B2_BRACM</name>
<dbReference type="PANTHER" id="PTHR31111:SF89">
    <property type="entry name" value="F-BOX DOMAIN-CONTAINING PROTEIN"/>
    <property type="match status" value="1"/>
</dbReference>
<dbReference type="InterPro" id="IPR013187">
    <property type="entry name" value="F-box-assoc_dom_typ3"/>
</dbReference>
<dbReference type="Proteomes" id="UP000823674">
    <property type="component" value="Chromosome A01"/>
</dbReference>
<gene>
    <name evidence="2" type="primary">A01p057660.1_BraROA</name>
    <name evidence="2" type="ORF">IGI04_004080</name>
</gene>
<dbReference type="PROSITE" id="PS50181">
    <property type="entry name" value="FBOX"/>
    <property type="match status" value="1"/>
</dbReference>
<dbReference type="PANTHER" id="PTHR31111">
    <property type="entry name" value="BNAA05G37150D PROTEIN-RELATED"/>
    <property type="match status" value="1"/>
</dbReference>
<organism evidence="2 3">
    <name type="scientific">Brassica rapa subsp. trilocularis</name>
    <dbReference type="NCBI Taxonomy" id="1813537"/>
    <lineage>
        <taxon>Eukaryota</taxon>
        <taxon>Viridiplantae</taxon>
        <taxon>Streptophyta</taxon>
        <taxon>Embryophyta</taxon>
        <taxon>Tracheophyta</taxon>
        <taxon>Spermatophyta</taxon>
        <taxon>Magnoliopsida</taxon>
        <taxon>eudicotyledons</taxon>
        <taxon>Gunneridae</taxon>
        <taxon>Pentapetalae</taxon>
        <taxon>rosids</taxon>
        <taxon>malvids</taxon>
        <taxon>Brassicales</taxon>
        <taxon>Brassicaceae</taxon>
        <taxon>Brassiceae</taxon>
        <taxon>Brassica</taxon>
    </lineage>
</organism>
<dbReference type="Pfam" id="PF08268">
    <property type="entry name" value="FBA_3"/>
    <property type="match status" value="4"/>
</dbReference>
<dbReference type="InterPro" id="IPR036047">
    <property type="entry name" value="F-box-like_dom_sf"/>
</dbReference>
<feature type="domain" description="F-box" evidence="1">
    <location>
        <begin position="16"/>
        <end position="61"/>
    </location>
</feature>
<protein>
    <recommendedName>
        <fullName evidence="1">F-box domain-containing protein</fullName>
    </recommendedName>
</protein>
<dbReference type="InterPro" id="IPR017451">
    <property type="entry name" value="F-box-assoc_interact_dom"/>
</dbReference>
<dbReference type="EMBL" id="JADBGQ010000001">
    <property type="protein sequence ID" value="KAG5416513.1"/>
    <property type="molecule type" value="Genomic_DNA"/>
</dbReference>
<evidence type="ECO:0000313" key="3">
    <source>
        <dbReference type="Proteomes" id="UP000823674"/>
    </source>
</evidence>
<dbReference type="SUPFAM" id="SSF81383">
    <property type="entry name" value="F-box domain"/>
    <property type="match status" value="3"/>
</dbReference>
<dbReference type="Pfam" id="PF00646">
    <property type="entry name" value="F-box"/>
    <property type="match status" value="2"/>
</dbReference>
<comment type="caution">
    <text evidence="2">The sequence shown here is derived from an EMBL/GenBank/DDBJ whole genome shotgun (WGS) entry which is preliminary data.</text>
</comment>
<dbReference type="SMART" id="SM00256">
    <property type="entry name" value="FBOX"/>
    <property type="match status" value="3"/>
</dbReference>
<evidence type="ECO:0000259" key="1">
    <source>
        <dbReference type="PROSITE" id="PS50181"/>
    </source>
</evidence>
<dbReference type="NCBIfam" id="TIGR01640">
    <property type="entry name" value="F_box_assoc_1"/>
    <property type="match status" value="3"/>
</dbReference>
<dbReference type="InterPro" id="IPR001810">
    <property type="entry name" value="F-box_dom"/>
</dbReference>
<proteinExistence type="predicted"/>